<dbReference type="Proteomes" id="UP000574104">
    <property type="component" value="Unassembled WGS sequence"/>
</dbReference>
<evidence type="ECO:0008006" key="4">
    <source>
        <dbReference type="Google" id="ProtNLM"/>
    </source>
</evidence>
<sequence>MSTINLSGMAGGAVQERFAEELDKVLENINDPNTDPLKARKITVTVTVKGNEERDMANVDIQAKSTLQPAKALTTRVVFGEDAGKVVGEELLSGQKGQTFLDPDDDMKLKTDTGQPIPENQNVVNMKKA</sequence>
<feature type="region of interest" description="Disordered" evidence="1">
    <location>
        <begin position="96"/>
        <end position="129"/>
    </location>
</feature>
<evidence type="ECO:0000313" key="2">
    <source>
        <dbReference type="EMBL" id="MBC1615352.1"/>
    </source>
</evidence>
<reference evidence="2 3" key="1">
    <citation type="submission" date="2020-03" db="EMBL/GenBank/DDBJ databases">
        <title>Soil Listeria distribution.</title>
        <authorList>
            <person name="Liao J."/>
            <person name="Wiedmann M."/>
        </authorList>
    </citation>
    <scope>NUCLEOTIDE SEQUENCE [LARGE SCALE GENOMIC DNA]</scope>
    <source>
        <strain evidence="2 3">FSL L7-1299</strain>
    </source>
</reference>
<feature type="compositionally biased region" description="Polar residues" evidence="1">
    <location>
        <begin position="112"/>
        <end position="129"/>
    </location>
</feature>
<evidence type="ECO:0000313" key="3">
    <source>
        <dbReference type="Proteomes" id="UP000574104"/>
    </source>
</evidence>
<dbReference type="EMBL" id="JAARSH010000002">
    <property type="protein sequence ID" value="MBC1615352.1"/>
    <property type="molecule type" value="Genomic_DNA"/>
</dbReference>
<accession>A0A842AFL4</accession>
<organism evidence="2 3">
    <name type="scientific">Listeria booriae</name>
    <dbReference type="NCBI Taxonomy" id="1552123"/>
    <lineage>
        <taxon>Bacteria</taxon>
        <taxon>Bacillati</taxon>
        <taxon>Bacillota</taxon>
        <taxon>Bacilli</taxon>
        <taxon>Bacillales</taxon>
        <taxon>Listeriaceae</taxon>
        <taxon>Listeria</taxon>
    </lineage>
</organism>
<dbReference type="AlphaFoldDB" id="A0A842AFL4"/>
<proteinExistence type="predicted"/>
<dbReference type="RefSeq" id="WP_052171367.1">
    <property type="nucleotide sequence ID" value="NZ_JAARSH010000002.1"/>
</dbReference>
<name>A0A842AFL4_9LIST</name>
<evidence type="ECO:0000256" key="1">
    <source>
        <dbReference type="SAM" id="MobiDB-lite"/>
    </source>
</evidence>
<protein>
    <recommendedName>
        <fullName evidence="4">Replication terminator protein</fullName>
    </recommendedName>
</protein>
<gene>
    <name evidence="2" type="ORF">HB904_04085</name>
</gene>
<comment type="caution">
    <text evidence="2">The sequence shown here is derived from an EMBL/GenBank/DDBJ whole genome shotgun (WGS) entry which is preliminary data.</text>
</comment>